<evidence type="ECO:0000256" key="9">
    <source>
        <dbReference type="HAMAP-Rule" id="MF_00051"/>
    </source>
</evidence>
<comment type="similarity">
    <text evidence="3 9">Belongs to the SHMT family.</text>
</comment>
<dbReference type="EMBL" id="MFEK01000014">
    <property type="protein sequence ID" value="OGE78239.1"/>
    <property type="molecule type" value="Genomic_DNA"/>
</dbReference>
<dbReference type="PANTHER" id="PTHR11680">
    <property type="entry name" value="SERINE HYDROXYMETHYLTRANSFERASE"/>
    <property type="match status" value="1"/>
</dbReference>
<keyword evidence="6 9" id="KW-0554">One-carbon metabolism</keyword>
<dbReference type="InterPro" id="IPR001085">
    <property type="entry name" value="Ser_HO-MeTrfase"/>
</dbReference>
<dbReference type="GO" id="GO:0004372">
    <property type="term" value="F:glycine hydroxymethyltransferase activity"/>
    <property type="evidence" value="ECO:0007669"/>
    <property type="project" value="UniProtKB-UniRule"/>
</dbReference>
<evidence type="ECO:0000256" key="6">
    <source>
        <dbReference type="ARBA" id="ARBA00022563"/>
    </source>
</evidence>
<evidence type="ECO:0000313" key="12">
    <source>
        <dbReference type="EMBL" id="OGE78239.1"/>
    </source>
</evidence>
<proteinExistence type="inferred from homology"/>
<evidence type="ECO:0000256" key="10">
    <source>
        <dbReference type="PIRSR" id="PIRSR000412-50"/>
    </source>
</evidence>
<keyword evidence="7 9" id="KW-0808">Transferase</keyword>
<dbReference type="GO" id="GO:0035999">
    <property type="term" value="P:tetrahydrofolate interconversion"/>
    <property type="evidence" value="ECO:0007669"/>
    <property type="project" value="UniProtKB-UniRule"/>
</dbReference>
<comment type="subcellular location">
    <subcellularLocation>
        <location evidence="2 9">Cytoplasm</location>
    </subcellularLocation>
</comment>
<evidence type="ECO:0000256" key="5">
    <source>
        <dbReference type="ARBA" id="ARBA00022490"/>
    </source>
</evidence>
<gene>
    <name evidence="9" type="primary">glyA</name>
    <name evidence="12" type="ORF">A2751_03730</name>
</gene>
<dbReference type="InterPro" id="IPR015424">
    <property type="entry name" value="PyrdxlP-dep_Trfase"/>
</dbReference>
<protein>
    <recommendedName>
        <fullName evidence="9">Serine hydroxymethyltransferase</fullName>
        <shortName evidence="9">SHMT</shortName>
        <shortName evidence="9">Serine methylase</shortName>
        <ecNumber evidence="9">2.1.2.1</ecNumber>
    </recommendedName>
</protein>
<dbReference type="SUPFAM" id="SSF53383">
    <property type="entry name" value="PLP-dependent transferases"/>
    <property type="match status" value="1"/>
</dbReference>
<feature type="site" description="Plays an important role in substrate specificity" evidence="9">
    <location>
        <position position="229"/>
    </location>
</feature>
<dbReference type="AlphaFoldDB" id="A0A1F5NKN1"/>
<dbReference type="Gene3D" id="3.40.640.10">
    <property type="entry name" value="Type I PLP-dependent aspartate aminotransferase-like (Major domain)"/>
    <property type="match status" value="1"/>
</dbReference>
<feature type="binding site" evidence="9">
    <location>
        <position position="121"/>
    </location>
    <ligand>
        <name>(6S)-5,6,7,8-tetrahydrofolate</name>
        <dbReference type="ChEBI" id="CHEBI:57453"/>
    </ligand>
</feature>
<dbReference type="PROSITE" id="PS00096">
    <property type="entry name" value="SHMT"/>
    <property type="match status" value="1"/>
</dbReference>
<dbReference type="UniPathway" id="UPA00288">
    <property type="reaction ID" value="UER01023"/>
</dbReference>
<dbReference type="InterPro" id="IPR049943">
    <property type="entry name" value="Ser_HO-MeTrfase-like"/>
</dbReference>
<sequence>MKYEALKKEDPEIYGLIQKEARRQKEGLEMIPSENYASSAVLEAMGSILNVKYAEGYPGKRYYGGNIYIDEIERLCQKRALKAFGAEGYHVNVQPLSGSPANLAVYFALLTPGDTIMSLKLDHGGHLTHGSPTNFSGKNYNFVFYPVDPKLETLDYDVIEKLAAEHKPKIILSGYTAYPRSIDFERIAKIAKQVGAISMADISHISGLIVGGVHSSPFPYTDVVMTTTHKTLRGPRAAMLFCREEFKDQIDKAVFPGMQGGPHEHTIAGIAVALREAMTDGFKEYVAQILKNATTLAKSLQGQGLKLVTDGTDNHLMLIDLRPFAAGSGIFVEKALEEAEISVNKTTVPNDPMPPYYPSGIRLGPPALTSRGMKEQEMEQAGKLIARIVKEFAKIKLPEEKEKRAASVKEFSAKLADNSLIKEVKSQVIELASKFPVPGIDLPH</sequence>
<evidence type="ECO:0000256" key="4">
    <source>
        <dbReference type="ARBA" id="ARBA00011738"/>
    </source>
</evidence>
<comment type="caution">
    <text evidence="12">The sequence shown here is derived from an EMBL/GenBank/DDBJ whole genome shotgun (WGS) entry which is preliminary data.</text>
</comment>
<dbReference type="InterPro" id="IPR019798">
    <property type="entry name" value="Ser_HO-MeTrfase_PLP_BS"/>
</dbReference>
<dbReference type="GO" id="GO:0019264">
    <property type="term" value="P:glycine biosynthetic process from serine"/>
    <property type="evidence" value="ECO:0007669"/>
    <property type="project" value="UniProtKB-UniRule"/>
</dbReference>
<keyword evidence="5 9" id="KW-0963">Cytoplasm</keyword>
<keyword evidence="9" id="KW-0028">Amino-acid biosynthesis</keyword>
<dbReference type="UniPathway" id="UPA00193"/>
<comment type="function">
    <text evidence="9">Catalyzes the reversible interconversion of serine and glycine with tetrahydrofolate (THF) serving as the one-carbon carrier. This reaction serves as the major source of one-carbon groups required for the biosynthesis of purines, thymidylate, methionine, and other important biomolecules. Also exhibits THF-independent aldolase activity toward beta-hydroxyamino acids, producing glycine and aldehydes, via a retro-aldol mechanism.</text>
</comment>
<evidence type="ECO:0000259" key="11">
    <source>
        <dbReference type="Pfam" id="PF00464"/>
    </source>
</evidence>
<accession>A0A1F5NKN1</accession>
<reference evidence="12 13" key="1">
    <citation type="journal article" date="2016" name="Nat. Commun.">
        <title>Thousands of microbial genomes shed light on interconnected biogeochemical processes in an aquifer system.</title>
        <authorList>
            <person name="Anantharaman K."/>
            <person name="Brown C.T."/>
            <person name="Hug L.A."/>
            <person name="Sharon I."/>
            <person name="Castelle C.J."/>
            <person name="Probst A.J."/>
            <person name="Thomas B.C."/>
            <person name="Singh A."/>
            <person name="Wilkins M.J."/>
            <person name="Karaoz U."/>
            <person name="Brodie E.L."/>
            <person name="Williams K.H."/>
            <person name="Hubbard S.S."/>
            <person name="Banfield J.F."/>
        </authorList>
    </citation>
    <scope>NUCLEOTIDE SEQUENCE [LARGE SCALE GENOMIC DNA]</scope>
</reference>
<dbReference type="GO" id="GO:0030170">
    <property type="term" value="F:pyridoxal phosphate binding"/>
    <property type="evidence" value="ECO:0007669"/>
    <property type="project" value="UniProtKB-UniRule"/>
</dbReference>
<dbReference type="GO" id="GO:0008168">
    <property type="term" value="F:methyltransferase activity"/>
    <property type="evidence" value="ECO:0007669"/>
    <property type="project" value="UniProtKB-KW"/>
</dbReference>
<dbReference type="STRING" id="1817824.A2751_03730"/>
<dbReference type="CDD" id="cd00378">
    <property type="entry name" value="SHMT"/>
    <property type="match status" value="1"/>
</dbReference>
<dbReference type="PANTHER" id="PTHR11680:SF35">
    <property type="entry name" value="SERINE HYDROXYMETHYLTRANSFERASE 1"/>
    <property type="match status" value="1"/>
</dbReference>
<dbReference type="InterPro" id="IPR015422">
    <property type="entry name" value="PyrdxlP-dep_Trfase_small"/>
</dbReference>
<dbReference type="EC" id="2.1.2.1" evidence="9"/>
<organism evidence="12 13">
    <name type="scientific">Candidatus Doudnabacteria bacterium RIFCSPHIGHO2_01_FULL_46_14</name>
    <dbReference type="NCBI Taxonomy" id="1817824"/>
    <lineage>
        <taxon>Bacteria</taxon>
        <taxon>Candidatus Doudnaibacteriota</taxon>
    </lineage>
</organism>
<comment type="pathway">
    <text evidence="9">One-carbon metabolism; tetrahydrofolate interconversion.</text>
</comment>
<dbReference type="HAMAP" id="MF_00051">
    <property type="entry name" value="SHMT"/>
    <property type="match status" value="1"/>
</dbReference>
<feature type="domain" description="Serine hydroxymethyltransferase-like" evidence="11">
    <location>
        <begin position="6"/>
        <end position="385"/>
    </location>
</feature>
<keyword evidence="12" id="KW-0489">Methyltransferase</keyword>
<evidence type="ECO:0000256" key="7">
    <source>
        <dbReference type="ARBA" id="ARBA00022679"/>
    </source>
</evidence>
<comment type="caution">
    <text evidence="9">Lacks conserved residue(s) required for the propagation of feature annotation.</text>
</comment>
<feature type="binding site" evidence="9">
    <location>
        <position position="244"/>
    </location>
    <ligand>
        <name>(6S)-5,6,7,8-tetrahydrofolate</name>
        <dbReference type="ChEBI" id="CHEBI:57453"/>
    </ligand>
</feature>
<dbReference type="InterPro" id="IPR039429">
    <property type="entry name" value="SHMT-like_dom"/>
</dbReference>
<feature type="binding site" evidence="9">
    <location>
        <begin position="125"/>
        <end position="127"/>
    </location>
    <ligand>
        <name>(6S)-5,6,7,8-tetrahydrofolate</name>
        <dbReference type="ChEBI" id="CHEBI:57453"/>
    </ligand>
</feature>
<name>A0A1F5NKN1_9BACT</name>
<dbReference type="InterPro" id="IPR015421">
    <property type="entry name" value="PyrdxlP-dep_Trfase_major"/>
</dbReference>
<dbReference type="FunFam" id="3.40.640.10:FF:000001">
    <property type="entry name" value="Serine hydroxymethyltransferase"/>
    <property type="match status" value="1"/>
</dbReference>
<evidence type="ECO:0000256" key="8">
    <source>
        <dbReference type="ARBA" id="ARBA00022898"/>
    </source>
</evidence>
<comment type="pathway">
    <text evidence="9">Amino-acid biosynthesis; glycine biosynthesis; glycine from L-serine: step 1/1.</text>
</comment>
<feature type="modified residue" description="N6-(pyridoxal phosphate)lysine" evidence="9 10">
    <location>
        <position position="230"/>
    </location>
</feature>
<dbReference type="GO" id="GO:0032259">
    <property type="term" value="P:methylation"/>
    <property type="evidence" value="ECO:0007669"/>
    <property type="project" value="UniProtKB-KW"/>
</dbReference>
<comment type="subunit">
    <text evidence="4 9">Homodimer.</text>
</comment>
<dbReference type="GO" id="GO:0005737">
    <property type="term" value="C:cytoplasm"/>
    <property type="evidence" value="ECO:0007669"/>
    <property type="project" value="UniProtKB-SubCell"/>
</dbReference>
<dbReference type="Pfam" id="PF00464">
    <property type="entry name" value="SHMT"/>
    <property type="match status" value="1"/>
</dbReference>
<evidence type="ECO:0000313" key="13">
    <source>
        <dbReference type="Proteomes" id="UP000176864"/>
    </source>
</evidence>
<evidence type="ECO:0000256" key="1">
    <source>
        <dbReference type="ARBA" id="ARBA00001933"/>
    </source>
</evidence>
<dbReference type="Gene3D" id="3.90.1150.10">
    <property type="entry name" value="Aspartate Aminotransferase, domain 1"/>
    <property type="match status" value="1"/>
</dbReference>
<dbReference type="NCBIfam" id="NF000586">
    <property type="entry name" value="PRK00011.1"/>
    <property type="match status" value="1"/>
</dbReference>
<comment type="cofactor">
    <cofactor evidence="1 9 10">
        <name>pyridoxal 5'-phosphate</name>
        <dbReference type="ChEBI" id="CHEBI:597326"/>
    </cofactor>
</comment>
<dbReference type="PIRSF" id="PIRSF000412">
    <property type="entry name" value="SHMT"/>
    <property type="match status" value="1"/>
</dbReference>
<keyword evidence="8 9" id="KW-0663">Pyridoxal phosphate</keyword>
<evidence type="ECO:0000256" key="3">
    <source>
        <dbReference type="ARBA" id="ARBA00006376"/>
    </source>
</evidence>
<evidence type="ECO:0000256" key="2">
    <source>
        <dbReference type="ARBA" id="ARBA00004496"/>
    </source>
</evidence>
<dbReference type="Proteomes" id="UP000176864">
    <property type="component" value="Unassembled WGS sequence"/>
</dbReference>
<comment type="catalytic activity">
    <reaction evidence="9">
        <text>(6R)-5,10-methylene-5,6,7,8-tetrahydrofolate + glycine + H2O = (6S)-5,6,7,8-tetrahydrofolate + L-serine</text>
        <dbReference type="Rhea" id="RHEA:15481"/>
        <dbReference type="ChEBI" id="CHEBI:15377"/>
        <dbReference type="ChEBI" id="CHEBI:15636"/>
        <dbReference type="ChEBI" id="CHEBI:33384"/>
        <dbReference type="ChEBI" id="CHEBI:57305"/>
        <dbReference type="ChEBI" id="CHEBI:57453"/>
        <dbReference type="EC" id="2.1.2.1"/>
    </reaction>
</comment>